<name>A0A4R0JDM1_9ACTN</name>
<dbReference type="EMBL" id="SJKD01000008">
    <property type="protein sequence ID" value="TCC44953.1"/>
    <property type="molecule type" value="Genomic_DNA"/>
</dbReference>
<dbReference type="InterPro" id="IPR039420">
    <property type="entry name" value="WalR-like"/>
</dbReference>
<dbReference type="RefSeq" id="WP_131517258.1">
    <property type="nucleotide sequence ID" value="NZ_SJKD01000008.1"/>
</dbReference>
<keyword evidence="3" id="KW-0805">Transcription regulation</keyword>
<feature type="DNA-binding region" description="OmpR/PhoB-type" evidence="7">
    <location>
        <begin position="124"/>
        <end position="218"/>
    </location>
</feature>
<dbReference type="Gene3D" id="3.40.50.2300">
    <property type="match status" value="1"/>
</dbReference>
<gene>
    <name evidence="10" type="ORF">E0H75_30995</name>
</gene>
<evidence type="ECO:0000313" key="11">
    <source>
        <dbReference type="Proteomes" id="UP000293342"/>
    </source>
</evidence>
<evidence type="ECO:0000256" key="4">
    <source>
        <dbReference type="ARBA" id="ARBA00023125"/>
    </source>
</evidence>
<dbReference type="AlphaFoldDB" id="A0A4R0JDM1"/>
<sequence>MRALVVEDELRLATGLRAGLEAEGYAVDVALTGTDGLWLAREYGYDVVLLDLMLPEIDGFEICATLRAEQVWTPILMLTARDADTDQVRALDTGADDYLTKPFSYAVLIARLRALVRRGAAERPCVLEAGHLRLDPAARRAWIGEIELALTARELSLLEFLVRRHGQVVSKRTILDHVWDYDFDGDPNIIEVYIRRLRTKLGQDSITTLRGAGYRLAD</sequence>
<dbReference type="SMART" id="SM00862">
    <property type="entry name" value="Trans_reg_C"/>
    <property type="match status" value="1"/>
</dbReference>
<evidence type="ECO:0000256" key="2">
    <source>
        <dbReference type="ARBA" id="ARBA00023012"/>
    </source>
</evidence>
<keyword evidence="5" id="KW-0804">Transcription</keyword>
<keyword evidence="4 7" id="KW-0238">DNA-binding</keyword>
<evidence type="ECO:0000313" key="10">
    <source>
        <dbReference type="EMBL" id="TCC44953.1"/>
    </source>
</evidence>
<dbReference type="CDD" id="cd19935">
    <property type="entry name" value="REC_OmpR_CusR-like"/>
    <property type="match status" value="1"/>
</dbReference>
<dbReference type="GO" id="GO:0000976">
    <property type="term" value="F:transcription cis-regulatory region binding"/>
    <property type="evidence" value="ECO:0007669"/>
    <property type="project" value="TreeGrafter"/>
</dbReference>
<dbReference type="GO" id="GO:0006355">
    <property type="term" value="P:regulation of DNA-templated transcription"/>
    <property type="evidence" value="ECO:0007669"/>
    <property type="project" value="InterPro"/>
</dbReference>
<accession>A0A4R0JDM1</accession>
<evidence type="ECO:0000256" key="6">
    <source>
        <dbReference type="PROSITE-ProRule" id="PRU00169"/>
    </source>
</evidence>
<organism evidence="10 11">
    <name type="scientific">Kribbella capetownensis</name>
    <dbReference type="NCBI Taxonomy" id="1572659"/>
    <lineage>
        <taxon>Bacteria</taxon>
        <taxon>Bacillati</taxon>
        <taxon>Actinomycetota</taxon>
        <taxon>Actinomycetes</taxon>
        <taxon>Propionibacteriales</taxon>
        <taxon>Kribbellaceae</taxon>
        <taxon>Kribbella</taxon>
    </lineage>
</organism>
<dbReference type="FunFam" id="3.40.50.2300:FF:000001">
    <property type="entry name" value="DNA-binding response regulator PhoB"/>
    <property type="match status" value="1"/>
</dbReference>
<dbReference type="SMART" id="SM00448">
    <property type="entry name" value="REC"/>
    <property type="match status" value="1"/>
</dbReference>
<dbReference type="GO" id="GO:0000156">
    <property type="term" value="F:phosphorelay response regulator activity"/>
    <property type="evidence" value="ECO:0007669"/>
    <property type="project" value="TreeGrafter"/>
</dbReference>
<keyword evidence="1 6" id="KW-0597">Phosphoprotein</keyword>
<dbReference type="PROSITE" id="PS50110">
    <property type="entry name" value="RESPONSE_REGULATORY"/>
    <property type="match status" value="1"/>
</dbReference>
<dbReference type="InterPro" id="IPR001867">
    <property type="entry name" value="OmpR/PhoB-type_DNA-bd"/>
</dbReference>
<dbReference type="SUPFAM" id="SSF52172">
    <property type="entry name" value="CheY-like"/>
    <property type="match status" value="1"/>
</dbReference>
<evidence type="ECO:0000256" key="7">
    <source>
        <dbReference type="PROSITE-ProRule" id="PRU01091"/>
    </source>
</evidence>
<protein>
    <submittedName>
        <fullName evidence="10">Response regulator transcription factor</fullName>
    </submittedName>
</protein>
<dbReference type="Gene3D" id="1.10.10.10">
    <property type="entry name" value="Winged helix-like DNA-binding domain superfamily/Winged helix DNA-binding domain"/>
    <property type="match status" value="1"/>
</dbReference>
<dbReference type="OrthoDB" id="9812490at2"/>
<evidence type="ECO:0000256" key="1">
    <source>
        <dbReference type="ARBA" id="ARBA00022553"/>
    </source>
</evidence>
<dbReference type="PROSITE" id="PS51755">
    <property type="entry name" value="OMPR_PHOB"/>
    <property type="match status" value="1"/>
</dbReference>
<proteinExistence type="predicted"/>
<dbReference type="GO" id="GO:0005829">
    <property type="term" value="C:cytosol"/>
    <property type="evidence" value="ECO:0007669"/>
    <property type="project" value="TreeGrafter"/>
</dbReference>
<dbReference type="PANTHER" id="PTHR48111:SF36">
    <property type="entry name" value="TRANSCRIPTIONAL REGULATORY PROTEIN CUTR"/>
    <property type="match status" value="1"/>
</dbReference>
<evidence type="ECO:0000259" key="9">
    <source>
        <dbReference type="PROSITE" id="PS51755"/>
    </source>
</evidence>
<dbReference type="InterPro" id="IPR036388">
    <property type="entry name" value="WH-like_DNA-bd_sf"/>
</dbReference>
<dbReference type="CDD" id="cd00383">
    <property type="entry name" value="trans_reg_C"/>
    <property type="match status" value="1"/>
</dbReference>
<dbReference type="PANTHER" id="PTHR48111">
    <property type="entry name" value="REGULATOR OF RPOS"/>
    <property type="match status" value="1"/>
</dbReference>
<evidence type="ECO:0000256" key="5">
    <source>
        <dbReference type="ARBA" id="ARBA00023163"/>
    </source>
</evidence>
<dbReference type="Gene3D" id="6.10.250.690">
    <property type="match status" value="1"/>
</dbReference>
<dbReference type="Pfam" id="PF00486">
    <property type="entry name" value="Trans_reg_C"/>
    <property type="match status" value="1"/>
</dbReference>
<dbReference type="Proteomes" id="UP000293342">
    <property type="component" value="Unassembled WGS sequence"/>
</dbReference>
<evidence type="ECO:0000259" key="8">
    <source>
        <dbReference type="PROSITE" id="PS50110"/>
    </source>
</evidence>
<feature type="modified residue" description="4-aspartylphosphate" evidence="6">
    <location>
        <position position="51"/>
    </location>
</feature>
<dbReference type="InterPro" id="IPR001789">
    <property type="entry name" value="Sig_transdc_resp-reg_receiver"/>
</dbReference>
<feature type="domain" description="OmpR/PhoB-type" evidence="9">
    <location>
        <begin position="124"/>
        <end position="218"/>
    </location>
</feature>
<keyword evidence="11" id="KW-1185">Reference proteome</keyword>
<dbReference type="InterPro" id="IPR011006">
    <property type="entry name" value="CheY-like_superfamily"/>
</dbReference>
<dbReference type="GO" id="GO:0032993">
    <property type="term" value="C:protein-DNA complex"/>
    <property type="evidence" value="ECO:0007669"/>
    <property type="project" value="TreeGrafter"/>
</dbReference>
<keyword evidence="2" id="KW-0902">Two-component regulatory system</keyword>
<reference evidence="10 11" key="1">
    <citation type="submission" date="2019-02" db="EMBL/GenBank/DDBJ databases">
        <title>Kribbella capetownensis sp. nov. and Kribbella speibonae sp. nov., isolated from soil.</title>
        <authorList>
            <person name="Curtis S.M."/>
            <person name="Norton I."/>
            <person name="Everest G.J."/>
            <person name="Meyers P.R."/>
        </authorList>
    </citation>
    <scope>NUCLEOTIDE SEQUENCE [LARGE SCALE GENOMIC DNA]</scope>
    <source>
        <strain evidence="10 11">YM53</strain>
    </source>
</reference>
<feature type="domain" description="Response regulatory" evidence="8">
    <location>
        <begin position="2"/>
        <end position="116"/>
    </location>
</feature>
<dbReference type="Pfam" id="PF00072">
    <property type="entry name" value="Response_reg"/>
    <property type="match status" value="1"/>
</dbReference>
<evidence type="ECO:0000256" key="3">
    <source>
        <dbReference type="ARBA" id="ARBA00023015"/>
    </source>
</evidence>
<comment type="caution">
    <text evidence="10">The sequence shown here is derived from an EMBL/GenBank/DDBJ whole genome shotgun (WGS) entry which is preliminary data.</text>
</comment>